<sequence length="200" mass="21590">MFIDAADLDPAATYRLLVGSVVPRPIAWVTTGRAPKPVNLAPFSSFAWVSQHPAMLGMTINTRASGPKDTARNIREDGQYVVNIARDDLMQKLHASSEWMDPEVGEAEALGLATSPSRVIDVPRLRDAPVSMECVYDRTIVFSPTGGEFIVGSVVGWHVDEAVLVDGRIDTELLRPLARLAGPRYTTLGTVTELPPVPGG</sequence>
<dbReference type="GO" id="GO:0010181">
    <property type="term" value="F:FMN binding"/>
    <property type="evidence" value="ECO:0007669"/>
    <property type="project" value="InterPro"/>
</dbReference>
<evidence type="ECO:0000259" key="5">
    <source>
        <dbReference type="SMART" id="SM00903"/>
    </source>
</evidence>
<dbReference type="InterPro" id="IPR002563">
    <property type="entry name" value="Flavin_Rdtase-like_dom"/>
</dbReference>
<keyword evidence="2" id="KW-0285">Flavoprotein</keyword>
<feature type="domain" description="Flavin reductase like" evidence="5">
    <location>
        <begin position="19"/>
        <end position="171"/>
    </location>
</feature>
<protein>
    <recommendedName>
        <fullName evidence="5">Flavin reductase like domain-containing protein</fullName>
    </recommendedName>
</protein>
<organism evidence="6">
    <name type="scientific">uncultured Microbacterium sp</name>
    <dbReference type="NCBI Taxonomy" id="191216"/>
    <lineage>
        <taxon>Bacteria</taxon>
        <taxon>Bacillati</taxon>
        <taxon>Actinomycetota</taxon>
        <taxon>Actinomycetes</taxon>
        <taxon>Micrococcales</taxon>
        <taxon>Microbacteriaceae</taxon>
        <taxon>Microbacterium</taxon>
        <taxon>environmental samples</taxon>
    </lineage>
</organism>
<dbReference type="Pfam" id="PF01613">
    <property type="entry name" value="Flavin_Reduct"/>
    <property type="match status" value="1"/>
</dbReference>
<evidence type="ECO:0000256" key="4">
    <source>
        <dbReference type="ARBA" id="ARBA00038054"/>
    </source>
</evidence>
<comment type="cofactor">
    <cofactor evidence="1">
        <name>FMN</name>
        <dbReference type="ChEBI" id="CHEBI:58210"/>
    </cofactor>
</comment>
<accession>A0A1Y5P0Y3</accession>
<dbReference type="InterPro" id="IPR012349">
    <property type="entry name" value="Split_barrel_FMN-bd"/>
</dbReference>
<gene>
    <name evidence="6" type="ORF">MIPYR_20532</name>
</gene>
<evidence type="ECO:0000256" key="2">
    <source>
        <dbReference type="ARBA" id="ARBA00022630"/>
    </source>
</evidence>
<proteinExistence type="inferred from homology"/>
<dbReference type="EMBL" id="FLQR01000006">
    <property type="protein sequence ID" value="SBS72313.1"/>
    <property type="molecule type" value="Genomic_DNA"/>
</dbReference>
<dbReference type="RefSeq" id="WP_295575531.1">
    <property type="nucleotide sequence ID" value="NZ_FLQR01000006.1"/>
</dbReference>
<evidence type="ECO:0000256" key="3">
    <source>
        <dbReference type="ARBA" id="ARBA00022643"/>
    </source>
</evidence>
<dbReference type="PANTHER" id="PTHR33798">
    <property type="entry name" value="FLAVOPROTEIN OXYGENASE"/>
    <property type="match status" value="1"/>
</dbReference>
<dbReference type="PANTHER" id="PTHR33798:SF5">
    <property type="entry name" value="FLAVIN REDUCTASE LIKE DOMAIN-CONTAINING PROTEIN"/>
    <property type="match status" value="1"/>
</dbReference>
<dbReference type="SMART" id="SM00903">
    <property type="entry name" value="Flavin_Reduct"/>
    <property type="match status" value="1"/>
</dbReference>
<dbReference type="SUPFAM" id="SSF50475">
    <property type="entry name" value="FMN-binding split barrel"/>
    <property type="match status" value="1"/>
</dbReference>
<evidence type="ECO:0000256" key="1">
    <source>
        <dbReference type="ARBA" id="ARBA00001917"/>
    </source>
</evidence>
<dbReference type="Gene3D" id="2.30.110.10">
    <property type="entry name" value="Electron Transport, Fmn-binding Protein, Chain A"/>
    <property type="match status" value="1"/>
</dbReference>
<dbReference type="AlphaFoldDB" id="A0A1Y5P0Y3"/>
<comment type="similarity">
    <text evidence="4">Belongs to the flavoredoxin family.</text>
</comment>
<dbReference type="GO" id="GO:0016646">
    <property type="term" value="F:oxidoreductase activity, acting on the CH-NH group of donors, NAD or NADP as acceptor"/>
    <property type="evidence" value="ECO:0007669"/>
    <property type="project" value="UniProtKB-ARBA"/>
</dbReference>
<keyword evidence="3" id="KW-0288">FMN</keyword>
<evidence type="ECO:0000313" key="6">
    <source>
        <dbReference type="EMBL" id="SBS72313.1"/>
    </source>
</evidence>
<reference evidence="6" key="1">
    <citation type="submission" date="2016-03" db="EMBL/GenBank/DDBJ databases">
        <authorList>
            <person name="Ploux O."/>
        </authorList>
    </citation>
    <scope>NUCLEOTIDE SEQUENCE</scope>
    <source>
        <strain evidence="6">UC1</strain>
    </source>
</reference>
<name>A0A1Y5P0Y3_9MICO</name>